<keyword evidence="7 9" id="KW-0472">Membrane</keyword>
<keyword evidence="5" id="KW-0067">ATP-binding</keyword>
<feature type="domain" description="SAM" evidence="10">
    <location>
        <begin position="731"/>
        <end position="795"/>
    </location>
</feature>
<dbReference type="Pfam" id="PF07647">
    <property type="entry name" value="SAM_2"/>
    <property type="match status" value="1"/>
</dbReference>
<dbReference type="Gene3D" id="2.60.120.260">
    <property type="entry name" value="Galactose-binding domain-like"/>
    <property type="match status" value="1"/>
</dbReference>
<keyword evidence="8" id="KW-0675">Receptor</keyword>
<dbReference type="Pfam" id="PF01404">
    <property type="entry name" value="Ephrin_lbd"/>
    <property type="match status" value="1"/>
</dbReference>
<dbReference type="Pfam" id="PF25599">
    <property type="entry name" value="Ephrin_CRD"/>
    <property type="match status" value="1"/>
</dbReference>
<evidence type="ECO:0000256" key="3">
    <source>
        <dbReference type="ARBA" id="ARBA00022737"/>
    </source>
</evidence>
<keyword evidence="4" id="KW-0547">Nucleotide-binding</keyword>
<dbReference type="Pfam" id="PF00041">
    <property type="entry name" value="fn3"/>
    <property type="match status" value="2"/>
</dbReference>
<reference evidence="13" key="1">
    <citation type="submission" date="2020-11" db="EMBL/GenBank/DDBJ databases">
        <authorList>
            <person name="Tran Van P."/>
        </authorList>
    </citation>
    <scope>NUCLEOTIDE SEQUENCE</scope>
</reference>
<protein>
    <submittedName>
        <fullName evidence="13">Uncharacterized protein</fullName>
    </submittedName>
</protein>
<dbReference type="InterPro" id="IPR009030">
    <property type="entry name" value="Growth_fac_rcpt_cys_sf"/>
</dbReference>
<dbReference type="Gene3D" id="2.60.40.1770">
    <property type="entry name" value="ephrin a2 ectodomain"/>
    <property type="match status" value="1"/>
</dbReference>
<dbReference type="InterPro" id="IPR001245">
    <property type="entry name" value="Ser-Thr/Tyr_kinase_cat_dom"/>
</dbReference>
<feature type="domain" description="Fibronectin type-III" evidence="11">
    <location>
        <begin position="339"/>
        <end position="438"/>
    </location>
</feature>
<dbReference type="EMBL" id="LR899541">
    <property type="protein sequence ID" value="CAD7240333.1"/>
    <property type="molecule type" value="Genomic_DNA"/>
</dbReference>
<dbReference type="PROSITE" id="PS51550">
    <property type="entry name" value="EPH_LBD"/>
    <property type="match status" value="1"/>
</dbReference>
<dbReference type="InterPro" id="IPR013783">
    <property type="entry name" value="Ig-like_fold"/>
</dbReference>
<dbReference type="PROSITE" id="PS50105">
    <property type="entry name" value="SAM_DOMAIN"/>
    <property type="match status" value="1"/>
</dbReference>
<dbReference type="PANTHER" id="PTHR46877:SF14">
    <property type="entry name" value="RECEPTOR PROTEIN-TYROSINE KINASE"/>
    <property type="match status" value="1"/>
</dbReference>
<dbReference type="InterPro" id="IPR036116">
    <property type="entry name" value="FN3_sf"/>
</dbReference>
<evidence type="ECO:0000256" key="8">
    <source>
        <dbReference type="ARBA" id="ARBA00023170"/>
    </source>
</evidence>
<dbReference type="SUPFAM" id="SSF57184">
    <property type="entry name" value="Growth factor receptor domain"/>
    <property type="match status" value="1"/>
</dbReference>
<dbReference type="PROSITE" id="PS50853">
    <property type="entry name" value="FN3"/>
    <property type="match status" value="2"/>
</dbReference>
<dbReference type="InterPro" id="IPR001660">
    <property type="entry name" value="SAM"/>
</dbReference>
<dbReference type="Gene3D" id="2.10.50.10">
    <property type="entry name" value="Tumor Necrosis Factor Receptor, subunit A, domain 2"/>
    <property type="match status" value="1"/>
</dbReference>
<evidence type="ECO:0000259" key="11">
    <source>
        <dbReference type="PROSITE" id="PS50853"/>
    </source>
</evidence>
<dbReference type="InterPro" id="IPR013761">
    <property type="entry name" value="SAM/pointed_sf"/>
</dbReference>
<evidence type="ECO:0000256" key="6">
    <source>
        <dbReference type="ARBA" id="ARBA00022989"/>
    </source>
</evidence>
<dbReference type="SUPFAM" id="SSF49265">
    <property type="entry name" value="Fibronectin type III"/>
    <property type="match status" value="1"/>
</dbReference>
<evidence type="ECO:0000256" key="1">
    <source>
        <dbReference type="ARBA" id="ARBA00004167"/>
    </source>
</evidence>
<evidence type="ECO:0000259" key="12">
    <source>
        <dbReference type="PROSITE" id="PS51550"/>
    </source>
</evidence>
<dbReference type="GO" id="GO:0005886">
    <property type="term" value="C:plasma membrane"/>
    <property type="evidence" value="ECO:0007669"/>
    <property type="project" value="TreeGrafter"/>
</dbReference>
<gene>
    <name evidence="13" type="ORF">DSTB1V02_LOCUS358</name>
</gene>
<sequence>MRWVEESFTNFDKGINWRSYVVCDVAYSDVNNWLWTPFIERGPAQRIYIEIKFSMRDCALFPGTALSCKETFSLLYYEFDVATHEPPPWQPESYTLVDRIAADEGRFTQTGDVIINTEVRSIPVTKKGVYFAFRDQGACISLLAIRVFYIACPEIVAGLARFPETLTGPDLTSIETAAGQCAAHAQNSGPEPPHYLCKADGTWYFLTGECLCQPGYEPDDTMQSCKDSWGEESMQMPPSIIILALSLSHSHETWCQCPPGRYQPQPGGKKGCLPCPPHSFAPHAGLSECRCDPGYFRAPQDPKETPCTRQSSFPFHSSRSHQERAPFKNYEFFSGPPSAPQNLTVNFVDQSTVILSWNPPYNTGGRTDIRYRMECDTCDESVTYLPAPAGRESFNETKVTISRLRPVTKYRFQVYSENGVSDQSDESNYVHITVTTEAQVSLMVSNVRVVDVKSTEIVLAWDAPNDPFTDIEMYEVRYFVKGQEGNASTVLTKKDENPFPNLEQRTEYGFQVRAKTDQGWGEFSTPAVYRMTGHVLAFVGDDENKEVHIIAGVTVAVVLLLLFLLLAAFFIIRSRGNEECRKKQPSDCDTLEYRNGEVLSRVDNPQIVTTHTTNMTTPLFTQVGPPRTYVDPHTYEDPNQAVKEFARREVSLPSLNANHQGKCKLPAPMDCPEALHQLMLDCWQKERTHRPTFGSIVQTLDRLIRCPDTLRKLTQNRPNQNPLAPDAPDLTRLSSVAEWLTSVKMSRYLENFERAGIDSLEHVARLTLQDLQVLGISLVGHQKKIMNSIQTMRAQMSLNISDGFLV</sequence>
<dbReference type="Pfam" id="PF14575">
    <property type="entry name" value="EphA2_TM"/>
    <property type="match status" value="1"/>
</dbReference>
<dbReference type="Gene3D" id="2.60.40.10">
    <property type="entry name" value="Immunoglobulins"/>
    <property type="match status" value="2"/>
</dbReference>
<dbReference type="SUPFAM" id="SSF49785">
    <property type="entry name" value="Galactose-binding domain-like"/>
    <property type="match status" value="1"/>
</dbReference>
<dbReference type="InterPro" id="IPR001090">
    <property type="entry name" value="Ephrin_rcpt_lig-bd_dom"/>
</dbReference>
<evidence type="ECO:0000313" key="14">
    <source>
        <dbReference type="Proteomes" id="UP000677054"/>
    </source>
</evidence>
<evidence type="ECO:0000256" key="4">
    <source>
        <dbReference type="ARBA" id="ARBA00022741"/>
    </source>
</evidence>
<dbReference type="SMART" id="SM00615">
    <property type="entry name" value="EPH_lbd"/>
    <property type="match status" value="1"/>
</dbReference>
<proteinExistence type="predicted"/>
<dbReference type="InterPro" id="IPR008979">
    <property type="entry name" value="Galactose-bd-like_sf"/>
</dbReference>
<feature type="transmembrane region" description="Helical" evidence="9">
    <location>
        <begin position="549"/>
        <end position="572"/>
    </location>
</feature>
<evidence type="ECO:0000256" key="2">
    <source>
        <dbReference type="ARBA" id="ARBA00022692"/>
    </source>
</evidence>
<name>A0A7R8ZXR6_9CRUS</name>
<dbReference type="SMART" id="SM00060">
    <property type="entry name" value="FN3"/>
    <property type="match status" value="2"/>
</dbReference>
<evidence type="ECO:0000256" key="7">
    <source>
        <dbReference type="ARBA" id="ARBA00023136"/>
    </source>
</evidence>
<dbReference type="FunFam" id="1.10.150.50:FF:000001">
    <property type="entry name" value="Ephrin type-A receptor 5"/>
    <property type="match status" value="1"/>
</dbReference>
<keyword evidence="14" id="KW-1185">Reference proteome</keyword>
<dbReference type="InterPro" id="IPR050449">
    <property type="entry name" value="Ephrin_rcpt_TKs"/>
</dbReference>
<dbReference type="EMBL" id="CAJPEV010000024">
    <property type="protein sequence ID" value="CAG0878978.1"/>
    <property type="molecule type" value="Genomic_DNA"/>
</dbReference>
<evidence type="ECO:0000313" key="13">
    <source>
        <dbReference type="EMBL" id="CAD7240333.1"/>
    </source>
</evidence>
<evidence type="ECO:0000256" key="9">
    <source>
        <dbReference type="SAM" id="Phobius"/>
    </source>
</evidence>
<dbReference type="Proteomes" id="UP000677054">
    <property type="component" value="Unassembled WGS sequence"/>
</dbReference>
<dbReference type="FunFam" id="2.60.120.260:FF:000089">
    <property type="entry name" value="Eph receptor tyrosine kinase"/>
    <property type="match status" value="1"/>
</dbReference>
<evidence type="ECO:0000256" key="5">
    <source>
        <dbReference type="ARBA" id="ARBA00022840"/>
    </source>
</evidence>
<dbReference type="GO" id="GO:0005524">
    <property type="term" value="F:ATP binding"/>
    <property type="evidence" value="ECO:0007669"/>
    <property type="project" value="UniProtKB-KW"/>
</dbReference>
<accession>A0A7R8ZXR6</accession>
<dbReference type="GO" id="GO:0007411">
    <property type="term" value="P:axon guidance"/>
    <property type="evidence" value="ECO:0007669"/>
    <property type="project" value="TreeGrafter"/>
</dbReference>
<dbReference type="OrthoDB" id="4062651at2759"/>
<dbReference type="GO" id="GO:0005005">
    <property type="term" value="F:transmembrane-ephrin receptor activity"/>
    <property type="evidence" value="ECO:0007669"/>
    <property type="project" value="TreeGrafter"/>
</dbReference>
<feature type="domain" description="Fibronectin type-III" evidence="11">
    <location>
        <begin position="443"/>
        <end position="535"/>
    </location>
</feature>
<comment type="subcellular location">
    <subcellularLocation>
        <location evidence="1">Membrane</location>
        <topology evidence="1">Single-pass membrane protein</topology>
    </subcellularLocation>
</comment>
<dbReference type="InterPro" id="IPR003961">
    <property type="entry name" value="FN3_dom"/>
</dbReference>
<dbReference type="SUPFAM" id="SSF56112">
    <property type="entry name" value="Protein kinase-like (PK-like)"/>
    <property type="match status" value="1"/>
</dbReference>
<dbReference type="SUPFAM" id="SSF47769">
    <property type="entry name" value="SAM/Pointed domain"/>
    <property type="match status" value="1"/>
</dbReference>
<feature type="domain" description="Eph LBD" evidence="12">
    <location>
        <begin position="1"/>
        <end position="157"/>
    </location>
</feature>
<dbReference type="GO" id="GO:0030425">
    <property type="term" value="C:dendrite"/>
    <property type="evidence" value="ECO:0007669"/>
    <property type="project" value="TreeGrafter"/>
</dbReference>
<dbReference type="CDD" id="cd09488">
    <property type="entry name" value="SAM_EPH-R"/>
    <property type="match status" value="1"/>
</dbReference>
<dbReference type="Pfam" id="PF07714">
    <property type="entry name" value="PK_Tyr_Ser-Thr"/>
    <property type="match status" value="1"/>
</dbReference>
<evidence type="ECO:0000259" key="10">
    <source>
        <dbReference type="PROSITE" id="PS50105"/>
    </source>
</evidence>
<dbReference type="InterPro" id="IPR027936">
    <property type="entry name" value="Eph_TM"/>
</dbReference>
<dbReference type="AlphaFoldDB" id="A0A7R8ZXR6"/>
<keyword evidence="6 9" id="KW-1133">Transmembrane helix</keyword>
<dbReference type="InterPro" id="IPR011009">
    <property type="entry name" value="Kinase-like_dom_sf"/>
</dbReference>
<dbReference type="FunFam" id="2.10.50.10:FF:000001">
    <property type="entry name" value="Ephrin type-A receptor 5"/>
    <property type="match status" value="1"/>
</dbReference>
<dbReference type="SMART" id="SM00454">
    <property type="entry name" value="SAM"/>
    <property type="match status" value="1"/>
</dbReference>
<organism evidence="13">
    <name type="scientific">Darwinula stevensoni</name>
    <dbReference type="NCBI Taxonomy" id="69355"/>
    <lineage>
        <taxon>Eukaryota</taxon>
        <taxon>Metazoa</taxon>
        <taxon>Ecdysozoa</taxon>
        <taxon>Arthropoda</taxon>
        <taxon>Crustacea</taxon>
        <taxon>Oligostraca</taxon>
        <taxon>Ostracoda</taxon>
        <taxon>Podocopa</taxon>
        <taxon>Podocopida</taxon>
        <taxon>Darwinulocopina</taxon>
        <taxon>Darwinuloidea</taxon>
        <taxon>Darwinulidae</taxon>
        <taxon>Darwinula</taxon>
    </lineage>
</organism>
<dbReference type="CDD" id="cd10319">
    <property type="entry name" value="EphR_LBD"/>
    <property type="match status" value="1"/>
</dbReference>
<keyword evidence="2 9" id="KW-0812">Transmembrane</keyword>
<dbReference type="PANTHER" id="PTHR46877">
    <property type="entry name" value="EPH RECEPTOR A5"/>
    <property type="match status" value="1"/>
</dbReference>
<dbReference type="Gene3D" id="1.10.150.50">
    <property type="entry name" value="Transcription Factor, Ets-1"/>
    <property type="match status" value="1"/>
</dbReference>
<keyword evidence="3" id="KW-0677">Repeat</keyword>
<dbReference type="CDD" id="cd00063">
    <property type="entry name" value="FN3"/>
    <property type="match status" value="2"/>
</dbReference>
<dbReference type="Gene3D" id="1.10.510.10">
    <property type="entry name" value="Transferase(Phosphotransferase) domain 1"/>
    <property type="match status" value="1"/>
</dbReference>